<accession>A0ABM5Z6D9</accession>
<dbReference type="Proteomes" id="UP000074914">
    <property type="component" value="Chromosome"/>
</dbReference>
<evidence type="ECO:0000313" key="2">
    <source>
        <dbReference type="Proteomes" id="UP000074914"/>
    </source>
</evidence>
<sequence length="38" mass="3934">MVLIDDSVSQVGSGSKLVEQTGNTMGDVVGSVKLAVRR</sequence>
<protein>
    <submittedName>
        <fullName evidence="1">Uncharacterized protein</fullName>
    </submittedName>
</protein>
<name>A0ABM5Z6D9_9BURK</name>
<dbReference type="EMBL" id="CP013236">
    <property type="protein sequence ID" value="AMP14555.1"/>
    <property type="molecule type" value="Genomic_DNA"/>
</dbReference>
<gene>
    <name evidence="1" type="ORF">CPter291_2295</name>
</gene>
<evidence type="ECO:0000313" key="1">
    <source>
        <dbReference type="EMBL" id="AMP14555.1"/>
    </source>
</evidence>
<organism evidence="1 2">
    <name type="scientific">Collimonas pratensis</name>
    <dbReference type="NCBI Taxonomy" id="279113"/>
    <lineage>
        <taxon>Bacteria</taxon>
        <taxon>Pseudomonadati</taxon>
        <taxon>Pseudomonadota</taxon>
        <taxon>Betaproteobacteria</taxon>
        <taxon>Burkholderiales</taxon>
        <taxon>Oxalobacteraceae</taxon>
        <taxon>Collimonas</taxon>
    </lineage>
</organism>
<proteinExistence type="predicted"/>
<reference evidence="1 2" key="1">
    <citation type="submission" date="2015-11" db="EMBL/GenBank/DDBJ databases">
        <title>Exploring the genomic traits of fungus-feeding bacterial genus Collimonas.</title>
        <authorList>
            <person name="Song C."/>
            <person name="Schmidt R."/>
            <person name="de Jager V."/>
            <person name="Krzyzanowska D."/>
            <person name="Jongedijk E."/>
            <person name="Cankar K."/>
            <person name="Beekwilder J."/>
            <person name="van Veen A."/>
            <person name="de Boer W."/>
            <person name="van Veen J.A."/>
            <person name="Garbeva P."/>
        </authorList>
    </citation>
    <scope>NUCLEOTIDE SEQUENCE [LARGE SCALE GENOMIC DNA]</scope>
    <source>
        <strain evidence="1 2">Ter291</strain>
    </source>
</reference>
<keyword evidence="2" id="KW-1185">Reference proteome</keyword>